<dbReference type="SUPFAM" id="SSF57783">
    <property type="entry name" value="Zinc beta-ribbon"/>
    <property type="match status" value="1"/>
</dbReference>
<dbReference type="GO" id="GO:0006260">
    <property type="term" value="P:DNA replication"/>
    <property type="evidence" value="ECO:0007669"/>
    <property type="project" value="InterPro"/>
</dbReference>
<comment type="caution">
    <text evidence="1">The sequence shown here is derived from an EMBL/GenBank/DDBJ whole genome shotgun (WGS) entry which is preliminary data.</text>
</comment>
<name>A0A936ZMP9_9BURK</name>
<sequence>MAFIKDRLPDPLSYYESQVLRLSPRGKPWRSAECQFHGGSDSMRINIESGAFVCMAQCGARGGDILSYQMAAHGQTFIEAAKALGAWVGDGRPSRHRPMPFPARDGLTVLREESMLVAVAACNVAGGIELAGSELDRLLQAANRIHFIAEACA</sequence>
<evidence type="ECO:0008006" key="3">
    <source>
        <dbReference type="Google" id="ProtNLM"/>
    </source>
</evidence>
<evidence type="ECO:0000313" key="2">
    <source>
        <dbReference type="Proteomes" id="UP000613011"/>
    </source>
</evidence>
<dbReference type="InterPro" id="IPR036977">
    <property type="entry name" value="DNA_primase_Znf_CHC2"/>
</dbReference>
<organism evidence="1 2">
    <name type="scientific">Ramlibacter aurantiacus</name>
    <dbReference type="NCBI Taxonomy" id="2801330"/>
    <lineage>
        <taxon>Bacteria</taxon>
        <taxon>Pseudomonadati</taxon>
        <taxon>Pseudomonadota</taxon>
        <taxon>Betaproteobacteria</taxon>
        <taxon>Burkholderiales</taxon>
        <taxon>Comamonadaceae</taxon>
        <taxon>Ramlibacter</taxon>
    </lineage>
</organism>
<dbReference type="GO" id="GO:0003677">
    <property type="term" value="F:DNA binding"/>
    <property type="evidence" value="ECO:0007669"/>
    <property type="project" value="InterPro"/>
</dbReference>
<evidence type="ECO:0000313" key="1">
    <source>
        <dbReference type="EMBL" id="MBL0420511.1"/>
    </source>
</evidence>
<dbReference type="RefSeq" id="WP_201683745.1">
    <property type="nucleotide sequence ID" value="NZ_JAEQNA010000002.1"/>
</dbReference>
<gene>
    <name evidence="1" type="ORF">JI739_09175</name>
</gene>
<accession>A0A936ZMP9</accession>
<dbReference type="EMBL" id="JAEQNA010000002">
    <property type="protein sequence ID" value="MBL0420511.1"/>
    <property type="molecule type" value="Genomic_DNA"/>
</dbReference>
<dbReference type="AlphaFoldDB" id="A0A936ZMP9"/>
<keyword evidence="2" id="KW-1185">Reference proteome</keyword>
<dbReference type="GO" id="GO:0008270">
    <property type="term" value="F:zinc ion binding"/>
    <property type="evidence" value="ECO:0007669"/>
    <property type="project" value="InterPro"/>
</dbReference>
<dbReference type="Gene3D" id="3.90.580.10">
    <property type="entry name" value="Zinc finger, CHC2-type domain"/>
    <property type="match status" value="1"/>
</dbReference>
<proteinExistence type="predicted"/>
<reference evidence="1" key="1">
    <citation type="submission" date="2021-01" db="EMBL/GenBank/DDBJ databases">
        <title>Ramlibacter sp. strain AW1 16S ribosomal RNA gene Genome sequencing and assembly.</title>
        <authorList>
            <person name="Kang M."/>
        </authorList>
    </citation>
    <scope>NUCLEOTIDE SEQUENCE</scope>
    <source>
        <strain evidence="1">AW1</strain>
    </source>
</reference>
<dbReference type="Proteomes" id="UP000613011">
    <property type="component" value="Unassembled WGS sequence"/>
</dbReference>
<protein>
    <recommendedName>
        <fullName evidence="3">Zinc finger CHC2-type domain-containing protein</fullName>
    </recommendedName>
</protein>